<reference evidence="3" key="1">
    <citation type="submission" date="2016-11" db="EMBL/GenBank/DDBJ databases">
        <authorList>
            <person name="Varghese N."/>
            <person name="Submissions S."/>
        </authorList>
    </citation>
    <scope>NUCLEOTIDE SEQUENCE [LARGE SCALE GENOMIC DNA]</scope>
    <source>
        <strain evidence="3">DSM 24786</strain>
    </source>
</reference>
<dbReference type="AlphaFoldDB" id="A0A1K1MSH6"/>
<proteinExistence type="predicted"/>
<keyword evidence="3" id="KW-1185">Reference proteome</keyword>
<gene>
    <name evidence="2" type="ORF">SAMN05660313_00871</name>
</gene>
<dbReference type="EMBL" id="FPIY01000001">
    <property type="protein sequence ID" value="SFW26148.1"/>
    <property type="molecule type" value="Genomic_DNA"/>
</dbReference>
<keyword evidence="1" id="KW-1133">Transmembrane helix</keyword>
<sequence>MKKNNGTIFMVIGLMFTTLGLTILNEYQILQYGALILGLILTIYSVFVSDKWKKSQKNIENKDSIK</sequence>
<evidence type="ECO:0000313" key="3">
    <source>
        <dbReference type="Proteomes" id="UP000183257"/>
    </source>
</evidence>
<evidence type="ECO:0000313" key="2">
    <source>
        <dbReference type="EMBL" id="SFW26148.1"/>
    </source>
</evidence>
<accession>A0A1K1MSH6</accession>
<protein>
    <submittedName>
        <fullName evidence="2">Uncharacterized protein</fullName>
    </submittedName>
</protein>
<dbReference type="STRING" id="76595.SAMN05660313_00871"/>
<keyword evidence="1" id="KW-0472">Membrane</keyword>
<dbReference type="Proteomes" id="UP000183257">
    <property type="component" value="Unassembled WGS sequence"/>
</dbReference>
<keyword evidence="1" id="KW-0812">Transmembrane</keyword>
<organism evidence="2 3">
    <name type="scientific">Cellulophaga fucicola</name>
    <dbReference type="NCBI Taxonomy" id="76595"/>
    <lineage>
        <taxon>Bacteria</taxon>
        <taxon>Pseudomonadati</taxon>
        <taxon>Bacteroidota</taxon>
        <taxon>Flavobacteriia</taxon>
        <taxon>Flavobacteriales</taxon>
        <taxon>Flavobacteriaceae</taxon>
        <taxon>Cellulophaga</taxon>
    </lineage>
</organism>
<feature type="transmembrane region" description="Helical" evidence="1">
    <location>
        <begin position="30"/>
        <end position="48"/>
    </location>
</feature>
<name>A0A1K1MSH6_9FLAO</name>
<dbReference type="RefSeq" id="WP_072302517.1">
    <property type="nucleotide sequence ID" value="NZ_FPIY01000001.1"/>
</dbReference>
<evidence type="ECO:0000256" key="1">
    <source>
        <dbReference type="SAM" id="Phobius"/>
    </source>
</evidence>
<dbReference type="OrthoDB" id="1452343at2"/>
<feature type="transmembrane region" description="Helical" evidence="1">
    <location>
        <begin position="7"/>
        <end position="24"/>
    </location>
</feature>